<dbReference type="InterPro" id="IPR036086">
    <property type="entry name" value="ParB/Sulfiredoxin_sf"/>
</dbReference>
<accession>A1VV52</accession>
<dbReference type="KEGG" id="pna:Pnap_4247"/>
<dbReference type="EMBL" id="CP000530">
    <property type="protein sequence ID" value="ABM39530.1"/>
    <property type="molecule type" value="Genomic_DNA"/>
</dbReference>
<protein>
    <submittedName>
        <fullName evidence="1">ParB family protein</fullName>
    </submittedName>
</protein>
<dbReference type="GO" id="GO:0045881">
    <property type="term" value="P:positive regulation of sporulation resulting in formation of a cellular spore"/>
    <property type="evidence" value="ECO:0007669"/>
    <property type="project" value="TreeGrafter"/>
</dbReference>
<geneLocation type="plasmid" evidence="1 2">
    <name>pPNAP01</name>
</geneLocation>
<keyword evidence="1" id="KW-0614">Plasmid</keyword>
<evidence type="ECO:0000313" key="2">
    <source>
        <dbReference type="Proteomes" id="UP000000644"/>
    </source>
</evidence>
<dbReference type="InterPro" id="IPR050336">
    <property type="entry name" value="Chromosome_partition/occlusion"/>
</dbReference>
<dbReference type="GO" id="GO:0007059">
    <property type="term" value="P:chromosome segregation"/>
    <property type="evidence" value="ECO:0007669"/>
    <property type="project" value="TreeGrafter"/>
</dbReference>
<evidence type="ECO:0000313" key="1">
    <source>
        <dbReference type="EMBL" id="ABM39530.1"/>
    </source>
</evidence>
<dbReference type="HOGENOM" id="CLU_066588_0_0_4"/>
<gene>
    <name evidence="1" type="ordered locus">Pnap_4247</name>
</gene>
<dbReference type="Gene3D" id="1.10.10.2830">
    <property type="match status" value="1"/>
</dbReference>
<dbReference type="GO" id="GO:0005694">
    <property type="term" value="C:chromosome"/>
    <property type="evidence" value="ECO:0007669"/>
    <property type="project" value="TreeGrafter"/>
</dbReference>
<dbReference type="PANTHER" id="PTHR33375:SF1">
    <property type="entry name" value="CHROMOSOME-PARTITIONING PROTEIN PARB-RELATED"/>
    <property type="match status" value="1"/>
</dbReference>
<dbReference type="Proteomes" id="UP000000644">
    <property type="component" value="Plasmid pPNAP01"/>
</dbReference>
<keyword evidence="2" id="KW-1185">Reference proteome</keyword>
<dbReference type="RefSeq" id="WP_011797903.1">
    <property type="nucleotide sequence ID" value="NC_008757.1"/>
</dbReference>
<dbReference type="OrthoDB" id="8681277at2"/>
<sequence length="324" mass="35647">MSGFKKRIVSSDRVAQVEAAAAGSTLIGDPRLSPSIPESDKVNPNLGASQDVEILKSTYEVGRVYDVPLGEIKSNPFNPRYLYTNTAIDEMATSLTSGGQMMSATGFIDEFGAVVLIEGETRLRGCRAGGLLTLRIEIKTRPNSDAALYEEARTANVERRDQTPLDDAIKWKELLAKKIYPSQSGLAKALKLGEDHVSRVMSLNELPSKVIHAAAENPGLLSLKMLNAIREYFAVKGEESTLELIFEAGKLSLGYRDVVARRKAAEKGPVKRTRSTKEALDFKGVNVELRTFEEDGRLELSLKGLSPEDTEEIRTKIRAVFKKM</sequence>
<proteinExistence type="predicted"/>
<reference evidence="2" key="1">
    <citation type="journal article" date="2009" name="Environ. Microbiol.">
        <title>The genome of Polaromonas naphthalenivorans strain CJ2, isolated from coal tar-contaminated sediment, reveals physiological and metabolic versatility and evolution through extensive horizontal gene transfer.</title>
        <authorList>
            <person name="Yagi J.M."/>
            <person name="Sims D."/>
            <person name="Brettin T."/>
            <person name="Bruce D."/>
            <person name="Madsen E.L."/>
        </authorList>
    </citation>
    <scope>NUCLEOTIDE SEQUENCE [LARGE SCALE GENOMIC DNA]</scope>
    <source>
        <strain evidence="2">CJ2</strain>
        <plasmid evidence="2">Plasmid pPNAP01</plasmid>
    </source>
</reference>
<name>A1VV52_POLNA</name>
<dbReference type="SUPFAM" id="SSF109709">
    <property type="entry name" value="KorB DNA-binding domain-like"/>
    <property type="match status" value="1"/>
</dbReference>
<dbReference type="PANTHER" id="PTHR33375">
    <property type="entry name" value="CHROMOSOME-PARTITIONING PROTEIN PARB-RELATED"/>
    <property type="match status" value="1"/>
</dbReference>
<dbReference type="AlphaFoldDB" id="A1VV52"/>
<dbReference type="SUPFAM" id="SSF110849">
    <property type="entry name" value="ParB/Sulfiredoxin"/>
    <property type="match status" value="1"/>
</dbReference>
<organism evidence="1 2">
    <name type="scientific">Polaromonas naphthalenivorans (strain CJ2)</name>
    <dbReference type="NCBI Taxonomy" id="365044"/>
    <lineage>
        <taxon>Bacteria</taxon>
        <taxon>Pseudomonadati</taxon>
        <taxon>Pseudomonadota</taxon>
        <taxon>Betaproteobacteria</taxon>
        <taxon>Burkholderiales</taxon>
        <taxon>Comamonadaceae</taxon>
        <taxon>Polaromonas</taxon>
    </lineage>
</organism>